<proteinExistence type="predicted"/>
<name>A0A7J6MVK0_PERCH</name>
<dbReference type="Proteomes" id="UP000591131">
    <property type="component" value="Unassembled WGS sequence"/>
</dbReference>
<keyword evidence="2" id="KW-1185">Reference proteome</keyword>
<comment type="caution">
    <text evidence="1">The sequence shown here is derived from an EMBL/GenBank/DDBJ whole genome shotgun (WGS) entry which is preliminary data.</text>
</comment>
<protein>
    <submittedName>
        <fullName evidence="1">Uncharacterized protein</fullName>
    </submittedName>
</protein>
<dbReference type="AlphaFoldDB" id="A0A7J6MVK0"/>
<evidence type="ECO:0000313" key="1">
    <source>
        <dbReference type="EMBL" id="KAF4674921.1"/>
    </source>
</evidence>
<sequence>MPAVPLLYAQSILELQPYQLVGLCKTAAAASIRDPRFWQMVRHRLGAWSPYTLTPNQLASILASIIHVAIPNRSVRRLPAKEASASLRDPMRLEHIAADFAETACQLVEACVISTSPSRPALLSLANSLVALGADTRSPGTRYVLLNILAGASSLSPADICRLLPMLKSAGLSLPEEMLQRLLLTEGQCLSMDEISVAYEATVEQEIGKWLEEKDSQEWTPEVILRVARCCGSARLANKVAKACLDNRKVVYFGPDGADLEGFMSGAMHGCDIKQELHIELCSWLSPLVARQLDAFQHPCIVLRGMRPSKCSRFEGRWAHEISNGLLESVARLLDPERTNKPAAVEVLELAVAAAEALGLARNHEITLSSTAAAILDPVSTAARDSVWEIPMDRLPELLLAVFSLDLEGGEGHALSYQVSSVFLRACERWLMILKQKKTLALEEADLLTEFLEVLDEVGYTYEELTEAAKVIEDDDAEKASHD</sequence>
<dbReference type="EMBL" id="JAAPAO010000055">
    <property type="protein sequence ID" value="KAF4674921.1"/>
    <property type="molecule type" value="Genomic_DNA"/>
</dbReference>
<accession>A0A7J6MVK0</accession>
<evidence type="ECO:0000313" key="2">
    <source>
        <dbReference type="Proteomes" id="UP000591131"/>
    </source>
</evidence>
<dbReference type="OrthoDB" id="442495at2759"/>
<gene>
    <name evidence="1" type="ORF">FOL47_008510</name>
</gene>
<reference evidence="1 2" key="1">
    <citation type="submission" date="2020-04" db="EMBL/GenBank/DDBJ databases">
        <title>Perkinsus chesapeaki whole genome sequence.</title>
        <authorList>
            <person name="Bogema D.R."/>
        </authorList>
    </citation>
    <scope>NUCLEOTIDE SEQUENCE [LARGE SCALE GENOMIC DNA]</scope>
    <source>
        <strain evidence="1">ATCC PRA-425</strain>
    </source>
</reference>
<organism evidence="1 2">
    <name type="scientific">Perkinsus chesapeaki</name>
    <name type="common">Clam parasite</name>
    <name type="synonym">Perkinsus andrewsi</name>
    <dbReference type="NCBI Taxonomy" id="330153"/>
    <lineage>
        <taxon>Eukaryota</taxon>
        <taxon>Sar</taxon>
        <taxon>Alveolata</taxon>
        <taxon>Perkinsozoa</taxon>
        <taxon>Perkinsea</taxon>
        <taxon>Perkinsida</taxon>
        <taxon>Perkinsidae</taxon>
        <taxon>Perkinsus</taxon>
    </lineage>
</organism>